<proteinExistence type="inferred from homology"/>
<keyword evidence="6 13" id="KW-0436">Ligase</keyword>
<dbReference type="FunFam" id="3.40.50.620:FF:000103">
    <property type="entry name" value="tyrosine--tRNA ligase 1, cytoplasmic"/>
    <property type="match status" value="1"/>
</dbReference>
<dbReference type="PANTHER" id="PTHR46264">
    <property type="entry name" value="TYROSINE-TRNA LIGASE"/>
    <property type="match status" value="1"/>
</dbReference>
<sequence>MSSNSCTETIPKYILKGSEEPLKRSKLTLEERHKLCLSVAEECIQEAELLELLKRKEHPICYDGFEPSGRMHIAQCILKTINVNKLTECGCVFVFYVADWFALLNNKMGGDLEKIKIVGEYFVHIWKAAGMDMTNVRFVWASDFINGEDSNEYWLRVFDISRKFNITRIKRCCQIMGRQENDEQPCASVFYPCMQCADIFQLKADICQLGMDQRKVNMLAREYCDVAGIKQKPVILSHKMLPGLLEGQEKMSKSDTSSAIFVEDTPEAVVKKIKKAFCPPGIIEGNPCIEYINTLVFPKFGHFHVSRKEEYGGDITFTNKEDFHKAYLSGDLHPGDLKKGLSDALNLMLQPIRDHFNTDPRAKELLQLVQSFKVTK</sequence>
<name>A0A0S4TGZ3_CRYHO</name>
<evidence type="ECO:0000256" key="12">
    <source>
        <dbReference type="ARBA" id="ARBA00048248"/>
    </source>
</evidence>
<accession>A0A0S4TGZ3</accession>
<evidence type="ECO:0000256" key="11">
    <source>
        <dbReference type="ARBA" id="ARBA00033323"/>
    </source>
</evidence>
<comment type="catalytic activity">
    <reaction evidence="12">
        <text>tRNA(Tyr) + L-tyrosine + ATP = L-tyrosyl-tRNA(Tyr) + AMP + diphosphate + H(+)</text>
        <dbReference type="Rhea" id="RHEA:10220"/>
        <dbReference type="Rhea" id="RHEA-COMP:9706"/>
        <dbReference type="Rhea" id="RHEA-COMP:9707"/>
        <dbReference type="ChEBI" id="CHEBI:15378"/>
        <dbReference type="ChEBI" id="CHEBI:30616"/>
        <dbReference type="ChEBI" id="CHEBI:33019"/>
        <dbReference type="ChEBI" id="CHEBI:58315"/>
        <dbReference type="ChEBI" id="CHEBI:78442"/>
        <dbReference type="ChEBI" id="CHEBI:78536"/>
        <dbReference type="ChEBI" id="CHEBI:456215"/>
        <dbReference type="EC" id="6.1.1.1"/>
    </reaction>
</comment>
<keyword evidence="10 13" id="KW-0030">Aminoacyl-tRNA synthetase</keyword>
<dbReference type="OrthoDB" id="197206at2759"/>
<evidence type="ECO:0000256" key="3">
    <source>
        <dbReference type="ARBA" id="ARBA00005594"/>
    </source>
</evidence>
<keyword evidence="8 13" id="KW-0067">ATP-binding</keyword>
<dbReference type="Proteomes" id="UP001429100">
    <property type="component" value="Unassembled WGS sequence"/>
</dbReference>
<comment type="subcellular location">
    <subcellularLocation>
        <location evidence="2">Cytoplasm</location>
        <location evidence="2">Cytosol</location>
    </subcellularLocation>
</comment>
<dbReference type="GO" id="GO:0004831">
    <property type="term" value="F:tyrosine-tRNA ligase activity"/>
    <property type="evidence" value="ECO:0007669"/>
    <property type="project" value="UniProtKB-EC"/>
</dbReference>
<protein>
    <recommendedName>
        <fullName evidence="4">tyrosine--tRNA ligase</fullName>
        <ecNumber evidence="4">6.1.1.1</ecNumber>
    </recommendedName>
    <alternativeName>
        <fullName evidence="11">Tyrosyl-tRNA synthetase</fullName>
    </alternativeName>
</protein>
<reference evidence="15 16" key="1">
    <citation type="submission" date="2014-11" db="EMBL/GenBank/DDBJ databases">
        <title>Comparative genomic analysis of Cryptosporidium hominis reveals occurrence of genetic recombination in virulent subtypes.</title>
        <authorList>
            <person name="Guo Y."/>
            <person name="Tang K."/>
            <person name="Frace M."/>
            <person name="Li N."/>
            <person name="Roellig D.M."/>
            <person name="Sammons S."/>
            <person name="Knipe K."/>
            <person name="Rowe L."/>
            <person name="Feng Y."/>
            <person name="Xiao L."/>
        </authorList>
    </citation>
    <scope>NUCLEOTIDE SEQUENCE [LARGE SCALE GENOMIC DNA]</scope>
    <source>
        <strain evidence="15">30976</strain>
    </source>
</reference>
<dbReference type="FunFam" id="3.40.50.620:FF:000085">
    <property type="entry name" value="Tyrosine--tRNA ligase 1 cytoplasmic"/>
    <property type="match status" value="1"/>
</dbReference>
<dbReference type="InterPro" id="IPR014729">
    <property type="entry name" value="Rossmann-like_a/b/a_fold"/>
</dbReference>
<dbReference type="EMBL" id="LN877952">
    <property type="protein sequence ID" value="CUV06722.1"/>
    <property type="molecule type" value="Genomic_DNA"/>
</dbReference>
<evidence type="ECO:0000256" key="7">
    <source>
        <dbReference type="ARBA" id="ARBA00022741"/>
    </source>
</evidence>
<dbReference type="NCBIfam" id="NF006330">
    <property type="entry name" value="PRK08560.1"/>
    <property type="match status" value="1"/>
</dbReference>
<comment type="similarity">
    <text evidence="3 13">Belongs to the class-I aminoacyl-tRNA synthetase family.</text>
</comment>
<evidence type="ECO:0000313" key="14">
    <source>
        <dbReference type="EMBL" id="CUV06722.1"/>
    </source>
</evidence>
<dbReference type="GO" id="GO:0005829">
    <property type="term" value="C:cytosol"/>
    <property type="evidence" value="ECO:0007669"/>
    <property type="project" value="UniProtKB-SubCell"/>
</dbReference>
<dbReference type="EMBL" id="JTAI01000007">
    <property type="protein sequence ID" value="PPS97858.1"/>
    <property type="molecule type" value="Genomic_DNA"/>
</dbReference>
<dbReference type="VEuPathDB" id="CryptoDB:GY17_00000307"/>
<keyword evidence="16" id="KW-1185">Reference proteome</keyword>
<keyword evidence="9 13" id="KW-0648">Protein biosynthesis</keyword>
<evidence type="ECO:0000256" key="9">
    <source>
        <dbReference type="ARBA" id="ARBA00022917"/>
    </source>
</evidence>
<evidence type="ECO:0000256" key="6">
    <source>
        <dbReference type="ARBA" id="ARBA00022598"/>
    </source>
</evidence>
<dbReference type="Pfam" id="PF00579">
    <property type="entry name" value="tRNA-synt_1b"/>
    <property type="match status" value="1"/>
</dbReference>
<evidence type="ECO:0000256" key="13">
    <source>
        <dbReference type="RuleBase" id="RU363036"/>
    </source>
</evidence>
<evidence type="ECO:0000313" key="16">
    <source>
        <dbReference type="Proteomes" id="UP001429100"/>
    </source>
</evidence>
<dbReference type="SUPFAM" id="SSF52374">
    <property type="entry name" value="Nucleotidylyl transferase"/>
    <property type="match status" value="1"/>
</dbReference>
<organism evidence="14">
    <name type="scientific">Cryptosporidium hominis</name>
    <dbReference type="NCBI Taxonomy" id="237895"/>
    <lineage>
        <taxon>Eukaryota</taxon>
        <taxon>Sar</taxon>
        <taxon>Alveolata</taxon>
        <taxon>Apicomplexa</taxon>
        <taxon>Conoidasida</taxon>
        <taxon>Coccidia</taxon>
        <taxon>Eucoccidiorida</taxon>
        <taxon>Eimeriorina</taxon>
        <taxon>Cryptosporidiidae</taxon>
        <taxon>Cryptosporidium</taxon>
    </lineage>
</organism>
<evidence type="ECO:0000256" key="2">
    <source>
        <dbReference type="ARBA" id="ARBA00004514"/>
    </source>
</evidence>
<dbReference type="PANTHER" id="PTHR46264:SF4">
    <property type="entry name" value="TYROSINE--TRNA LIGASE, CYTOPLASMIC"/>
    <property type="match status" value="1"/>
</dbReference>
<evidence type="ECO:0000256" key="4">
    <source>
        <dbReference type="ARBA" id="ARBA00013160"/>
    </source>
</evidence>
<evidence type="ECO:0000256" key="1">
    <source>
        <dbReference type="ARBA" id="ARBA00002025"/>
    </source>
</evidence>
<dbReference type="InterPro" id="IPR002305">
    <property type="entry name" value="aa-tRNA-synth_Ic"/>
</dbReference>
<dbReference type="VEuPathDB" id="CryptoDB:ChTU502y2012_375g0025"/>
<evidence type="ECO:0000313" key="15">
    <source>
        <dbReference type="EMBL" id="PPS97858.1"/>
    </source>
</evidence>
<reference evidence="14" key="2">
    <citation type="submission" date="2015-08" db="EMBL/GenBank/DDBJ databases">
        <authorList>
            <person name="Babu N.S."/>
            <person name="Beckwith C.J."/>
            <person name="Beseler K.G."/>
            <person name="Brison A."/>
            <person name="Carone J.V."/>
            <person name="Caskin T.P."/>
            <person name="Diamond M."/>
            <person name="Durham M.E."/>
            <person name="Foxe J.M."/>
            <person name="Go M."/>
            <person name="Henderson B.A."/>
            <person name="Jones I.B."/>
            <person name="McGettigan J.A."/>
            <person name="Micheletti S.J."/>
            <person name="Nasrallah M.E."/>
            <person name="Ortiz D."/>
            <person name="Piller C.R."/>
            <person name="Privatt S.R."/>
            <person name="Schneider S.L."/>
            <person name="Sharp S."/>
            <person name="Smith T.C."/>
            <person name="Stanton J.D."/>
            <person name="Ullery H.E."/>
            <person name="Wilson R.J."/>
            <person name="Serrano M.G."/>
            <person name="Buck G."/>
            <person name="Lee V."/>
            <person name="Wang Y."/>
            <person name="Carvalho R."/>
            <person name="Voegtly L."/>
            <person name="Shi R."/>
            <person name="Duckworth R."/>
            <person name="Johnson A."/>
            <person name="Loviza R."/>
            <person name="Walstead R."/>
            <person name="Shah Z."/>
            <person name="Kiflezghi M."/>
            <person name="Wade K."/>
            <person name="Ball S.L."/>
            <person name="Bradley K.W."/>
            <person name="Asai D.J."/>
            <person name="Bowman C.A."/>
            <person name="Russell D.A."/>
            <person name="Pope W.H."/>
            <person name="Jacobs-Sera D."/>
            <person name="Hendrix R.W."/>
            <person name="Hatfull G.F."/>
        </authorList>
    </citation>
    <scope>NUCLEOTIDE SEQUENCE [LARGE SCALE GENOMIC DNA]</scope>
</reference>
<gene>
    <name evidence="14" type="ORF">CHUDEA6_2970</name>
    <name evidence="15" type="ORF">GY17_00000307</name>
</gene>
<dbReference type="VEuPathDB" id="CryptoDB:CHUDEA6_2970"/>
<comment type="function">
    <text evidence="1">Catalyzes the attachment of tyrosine to tRNA(Tyr) in a two-step reaction: tyrosine is first activated by ATP to form Tyr-AMP and then transferred to the acceptor end of tRNA(Tyr).</text>
</comment>
<evidence type="ECO:0000256" key="8">
    <source>
        <dbReference type="ARBA" id="ARBA00022840"/>
    </source>
</evidence>
<evidence type="ECO:0000256" key="5">
    <source>
        <dbReference type="ARBA" id="ARBA00022490"/>
    </source>
</evidence>
<evidence type="ECO:0000256" key="10">
    <source>
        <dbReference type="ARBA" id="ARBA00023146"/>
    </source>
</evidence>
<dbReference type="GO" id="GO:0005524">
    <property type="term" value="F:ATP binding"/>
    <property type="evidence" value="ECO:0007669"/>
    <property type="project" value="UniProtKB-KW"/>
</dbReference>
<dbReference type="AlphaFoldDB" id="A0A0S4TGZ3"/>
<dbReference type="PIRSF" id="PIRSF006588">
    <property type="entry name" value="TyrRS_arch_euk"/>
    <property type="match status" value="1"/>
</dbReference>
<dbReference type="InterPro" id="IPR023617">
    <property type="entry name" value="Tyr-tRNA-ligase_arc/euk-type"/>
</dbReference>
<keyword evidence="7 13" id="KW-0547">Nucleotide-binding</keyword>
<dbReference type="Gene3D" id="3.40.50.620">
    <property type="entry name" value="HUPs"/>
    <property type="match status" value="2"/>
</dbReference>
<dbReference type="EC" id="6.1.1.1" evidence="4"/>
<reference evidence="15 16" key="3">
    <citation type="submission" date="2017-10" db="EMBL/GenBank/DDBJ databases">
        <title>Consistent, comparative and evidence-based genome annotation and re-annotation for the closely-related species, Cryptosporidium parvum, C. hominis and C. tyzzeri.</title>
        <authorList>
            <person name="Baptista R.P."/>
            <person name="Li Y."/>
            <person name="Sateriale A."/>
            <person name="Striepen B."/>
            <person name="Kissinger J.C."/>
        </authorList>
    </citation>
    <scope>NUCLEOTIDE SEQUENCE [LARGE SCALE GENOMIC DNA]</scope>
    <source>
        <strain evidence="15">30976</strain>
    </source>
</reference>
<dbReference type="GO" id="GO:0006437">
    <property type="term" value="P:tyrosyl-tRNA aminoacylation"/>
    <property type="evidence" value="ECO:0007669"/>
    <property type="project" value="TreeGrafter"/>
</dbReference>
<dbReference type="InterPro" id="IPR050489">
    <property type="entry name" value="Tyr-tRNA_synthase"/>
</dbReference>
<dbReference type="VEuPathDB" id="CryptoDB:Chro.60344"/>
<keyword evidence="5" id="KW-0963">Cytoplasm</keyword>
<dbReference type="Proteomes" id="UP000199752">
    <property type="component" value="Chromosome 6"/>
</dbReference>